<comment type="caution">
    <text evidence="1">The sequence shown here is derived from an EMBL/GenBank/DDBJ whole genome shotgun (WGS) entry which is preliminary data.</text>
</comment>
<organism evidence="1 2">
    <name type="scientific">Arctia plantaginis</name>
    <name type="common">Wood tiger moth</name>
    <name type="synonym">Phalaena plantaginis</name>
    <dbReference type="NCBI Taxonomy" id="874455"/>
    <lineage>
        <taxon>Eukaryota</taxon>
        <taxon>Metazoa</taxon>
        <taxon>Ecdysozoa</taxon>
        <taxon>Arthropoda</taxon>
        <taxon>Hexapoda</taxon>
        <taxon>Insecta</taxon>
        <taxon>Pterygota</taxon>
        <taxon>Neoptera</taxon>
        <taxon>Endopterygota</taxon>
        <taxon>Lepidoptera</taxon>
        <taxon>Glossata</taxon>
        <taxon>Ditrysia</taxon>
        <taxon>Noctuoidea</taxon>
        <taxon>Erebidae</taxon>
        <taxon>Arctiinae</taxon>
        <taxon>Arctia</taxon>
    </lineage>
</organism>
<protein>
    <submittedName>
        <fullName evidence="1">Uncharacterized protein</fullName>
    </submittedName>
</protein>
<dbReference type="AlphaFoldDB" id="A0A8S0YTH9"/>
<reference evidence="1 2" key="1">
    <citation type="submission" date="2020-04" db="EMBL/GenBank/DDBJ databases">
        <authorList>
            <person name="Wallbank WR R."/>
            <person name="Pardo Diaz C."/>
            <person name="Kozak K."/>
            <person name="Martin S."/>
            <person name="Jiggins C."/>
            <person name="Moest M."/>
            <person name="Warren A I."/>
            <person name="Byers J.R.P. K."/>
            <person name="Montejo-Kovacevich G."/>
            <person name="Yen C E."/>
        </authorList>
    </citation>
    <scope>NUCLEOTIDE SEQUENCE [LARGE SCALE GENOMIC DNA]</scope>
</reference>
<proteinExistence type="predicted"/>
<keyword evidence="2" id="KW-1185">Reference proteome</keyword>
<accession>A0A8S0YTH9</accession>
<dbReference type="Proteomes" id="UP000494106">
    <property type="component" value="Unassembled WGS sequence"/>
</dbReference>
<dbReference type="EMBL" id="CADEBC010000072">
    <property type="protein sequence ID" value="CAB3221799.1"/>
    <property type="molecule type" value="Genomic_DNA"/>
</dbReference>
<evidence type="ECO:0000313" key="1">
    <source>
        <dbReference type="EMBL" id="CAB3221799.1"/>
    </source>
</evidence>
<sequence length="262" mass="30957">MANYRLASFEAFPIIILATFINFVTSNNTVIEDEIPKEQLDPDHENFNFKEYLSKYSPSKVWEEIDKKRKQGVQMSDQEQLDIMFNALDQTDDVYNLRIGTHIPKSDVPKDGRRFGWQPPQGFNRYVFYFDKHFNRHRIYELMRQAIYQARNRMIVMQIHREQYRKSSMYKMGFLTNKADIAVKTFAKVSFRALRSCVASRTATMMRSPVSELIEFNRRQLTLWFDAQILGQLVLKNHDIAVSVITNTTLPNIKTLNEMFIE</sequence>
<name>A0A8S0YTH9_ARCPL</name>
<dbReference type="OrthoDB" id="7455276at2759"/>
<gene>
    <name evidence="1" type="ORF">APLA_LOCUS722</name>
</gene>
<evidence type="ECO:0000313" key="2">
    <source>
        <dbReference type="Proteomes" id="UP000494106"/>
    </source>
</evidence>